<evidence type="ECO:0000313" key="4">
    <source>
        <dbReference type="Proteomes" id="UP000192610"/>
    </source>
</evidence>
<evidence type="ECO:0000259" key="2">
    <source>
        <dbReference type="Pfam" id="PF13273"/>
    </source>
</evidence>
<comment type="caution">
    <text evidence="3">The sequence shown here is derived from an EMBL/GenBank/DDBJ whole genome shotgun (WGS) entry which is preliminary data.</text>
</comment>
<dbReference type="RefSeq" id="WP_081204630.1">
    <property type="nucleotide sequence ID" value="NZ_FOCZ01000004.1"/>
</dbReference>
<feature type="transmembrane region" description="Helical" evidence="1">
    <location>
        <begin position="12"/>
        <end position="36"/>
    </location>
</feature>
<evidence type="ECO:0000256" key="1">
    <source>
        <dbReference type="SAM" id="Phobius"/>
    </source>
</evidence>
<dbReference type="AlphaFoldDB" id="A0A1V9DY77"/>
<protein>
    <recommendedName>
        <fullName evidence="2">DUF4064 domain-containing protein</fullName>
    </recommendedName>
</protein>
<sequence length="126" mass="12856">MSTQNKISNVPMILGIIGGILGLPAAICSGACAAGMSTLAEGATEQTTSAAGSTFLWIGLLAAILGLISAFLYKKNSKTWGGVMILAGVLSMITLVTFNILSLIVCILFLIGGVISLTQKKPVLAN</sequence>
<dbReference type="Proteomes" id="UP000192610">
    <property type="component" value="Unassembled WGS sequence"/>
</dbReference>
<keyword evidence="1" id="KW-0472">Membrane</keyword>
<proteinExistence type="predicted"/>
<feature type="domain" description="DUF4064" evidence="2">
    <location>
        <begin position="10"/>
        <end position="94"/>
    </location>
</feature>
<dbReference type="Pfam" id="PF13273">
    <property type="entry name" value="DUF4064"/>
    <property type="match status" value="1"/>
</dbReference>
<keyword evidence="1" id="KW-1133">Transmembrane helix</keyword>
<keyword evidence="1" id="KW-0812">Transmembrane</keyword>
<keyword evidence="4" id="KW-1185">Reference proteome</keyword>
<feature type="transmembrane region" description="Helical" evidence="1">
    <location>
        <begin position="85"/>
        <end position="115"/>
    </location>
</feature>
<dbReference type="EMBL" id="LVXG01000082">
    <property type="protein sequence ID" value="OQP38625.1"/>
    <property type="molecule type" value="Genomic_DNA"/>
</dbReference>
<feature type="transmembrane region" description="Helical" evidence="1">
    <location>
        <begin position="56"/>
        <end position="73"/>
    </location>
</feature>
<evidence type="ECO:0000313" key="3">
    <source>
        <dbReference type="EMBL" id="OQP38625.1"/>
    </source>
</evidence>
<dbReference type="InterPro" id="IPR025273">
    <property type="entry name" value="DUF4064"/>
</dbReference>
<gene>
    <name evidence="3" type="ORF">A4H97_18040</name>
</gene>
<accession>A0A1V9DY77</accession>
<dbReference type="Gene3D" id="1.10.1760.20">
    <property type="match status" value="1"/>
</dbReference>
<name>A0A1V9DY77_9BACT</name>
<reference evidence="4" key="1">
    <citation type="submission" date="2016-04" db="EMBL/GenBank/DDBJ databases">
        <authorList>
            <person name="Chen L."/>
            <person name="Zhuang W."/>
            <person name="Wang G."/>
        </authorList>
    </citation>
    <scope>NUCLEOTIDE SEQUENCE [LARGE SCALE GENOMIC DNA]</scope>
    <source>
        <strain evidence="4">17621</strain>
    </source>
</reference>
<organism evidence="3 4">
    <name type="scientific">Niastella yeongjuensis</name>
    <dbReference type="NCBI Taxonomy" id="354355"/>
    <lineage>
        <taxon>Bacteria</taxon>
        <taxon>Pseudomonadati</taxon>
        <taxon>Bacteroidota</taxon>
        <taxon>Chitinophagia</taxon>
        <taxon>Chitinophagales</taxon>
        <taxon>Chitinophagaceae</taxon>
        <taxon>Niastella</taxon>
    </lineage>
</organism>